<keyword evidence="7" id="KW-1005">Bacterial flagellum biogenesis</keyword>
<name>A0ABV1BRI6_9FIRM</name>
<evidence type="ECO:0000256" key="2">
    <source>
        <dbReference type="ARBA" id="ARBA00008835"/>
    </source>
</evidence>
<feature type="transmembrane region" description="Helical" evidence="7">
    <location>
        <begin position="12"/>
        <end position="32"/>
    </location>
</feature>
<dbReference type="PANTHER" id="PTHR30161:SF1">
    <property type="entry name" value="FLAGELLAR BIOSYNTHESIS PROTEIN FLHA-RELATED"/>
    <property type="match status" value="1"/>
</dbReference>
<feature type="transmembrane region" description="Helical" evidence="7">
    <location>
        <begin position="278"/>
        <end position="310"/>
    </location>
</feature>
<evidence type="ECO:0000256" key="3">
    <source>
        <dbReference type="ARBA" id="ARBA00022475"/>
    </source>
</evidence>
<comment type="caution">
    <text evidence="8">The sequence shown here is derived from an EMBL/GenBank/DDBJ whole genome shotgun (WGS) entry which is preliminary data.</text>
</comment>
<keyword evidence="8" id="KW-0966">Cell projection</keyword>
<evidence type="ECO:0000256" key="5">
    <source>
        <dbReference type="ARBA" id="ARBA00022989"/>
    </source>
</evidence>
<protein>
    <recommendedName>
        <fullName evidence="7">Flagellar biosynthesis protein FlhA</fullName>
    </recommendedName>
</protein>
<dbReference type="PIRSF" id="PIRSF005419">
    <property type="entry name" value="FlhA"/>
    <property type="match status" value="1"/>
</dbReference>
<dbReference type="InterPro" id="IPR042194">
    <property type="entry name" value="FHIPEP_1"/>
</dbReference>
<comment type="similarity">
    <text evidence="2 7">Belongs to the FHIPEP (flagella/HR/invasion proteins export pore) family.</text>
</comment>
<dbReference type="Gene3D" id="1.10.8.540">
    <property type="entry name" value="FHIPEP family, domain 3"/>
    <property type="match status" value="1"/>
</dbReference>
<comment type="function">
    <text evidence="7">Required for formation of the rod structure of the flagellar apparatus. Together with FliI and FliH, may constitute the export apparatus of flagellin.</text>
</comment>
<feature type="transmembrane region" description="Helical" evidence="7">
    <location>
        <begin position="100"/>
        <end position="127"/>
    </location>
</feature>
<dbReference type="Gene3D" id="3.40.50.12790">
    <property type="entry name" value="FHIPEP family, domain 4"/>
    <property type="match status" value="1"/>
</dbReference>
<feature type="transmembrane region" description="Helical" evidence="7">
    <location>
        <begin position="63"/>
        <end position="80"/>
    </location>
</feature>
<keyword evidence="7" id="KW-0813">Transport</keyword>
<dbReference type="EMBL" id="JBBMER010000001">
    <property type="protein sequence ID" value="MEQ2378372.1"/>
    <property type="molecule type" value="Genomic_DNA"/>
</dbReference>
<dbReference type="InterPro" id="IPR042193">
    <property type="entry name" value="FHIPEP_3"/>
</dbReference>
<keyword evidence="3 7" id="KW-1003">Cell membrane</keyword>
<dbReference type="Gene3D" id="3.40.30.60">
    <property type="entry name" value="FHIPEP family, domain 1"/>
    <property type="match status" value="1"/>
</dbReference>
<keyword evidence="8" id="KW-0969">Cilium</keyword>
<dbReference type="NCBIfam" id="TIGR01398">
    <property type="entry name" value="FlhA"/>
    <property type="match status" value="1"/>
</dbReference>
<reference evidence="8 9" key="1">
    <citation type="submission" date="2024-03" db="EMBL/GenBank/DDBJ databases">
        <title>Human intestinal bacterial collection.</title>
        <authorList>
            <person name="Pauvert C."/>
            <person name="Hitch T.C.A."/>
            <person name="Clavel T."/>
        </authorList>
    </citation>
    <scope>NUCLEOTIDE SEQUENCE [LARGE SCALE GENOMIC DNA]</scope>
    <source>
        <strain evidence="8 9">CLA-AA-H255</strain>
    </source>
</reference>
<evidence type="ECO:0000313" key="9">
    <source>
        <dbReference type="Proteomes" id="UP001442364"/>
    </source>
</evidence>
<dbReference type="Pfam" id="PF00771">
    <property type="entry name" value="FHIPEP"/>
    <property type="match status" value="1"/>
</dbReference>
<dbReference type="InterPro" id="IPR042196">
    <property type="entry name" value="FHIPEP_4"/>
</dbReference>
<accession>A0ABV1BRI6</accession>
<feature type="transmembrane region" description="Helical" evidence="7">
    <location>
        <begin position="38"/>
        <end position="56"/>
    </location>
</feature>
<evidence type="ECO:0000313" key="8">
    <source>
        <dbReference type="EMBL" id="MEQ2378372.1"/>
    </source>
</evidence>
<proteinExistence type="inferred from homology"/>
<keyword evidence="8" id="KW-0282">Flagellum</keyword>
<keyword evidence="4 7" id="KW-0812">Transmembrane</keyword>
<dbReference type="PRINTS" id="PR00949">
    <property type="entry name" value="TYPE3IMAPROT"/>
</dbReference>
<evidence type="ECO:0000256" key="6">
    <source>
        <dbReference type="ARBA" id="ARBA00023136"/>
    </source>
</evidence>
<dbReference type="Proteomes" id="UP001442364">
    <property type="component" value="Unassembled WGS sequence"/>
</dbReference>
<evidence type="ECO:0000256" key="1">
    <source>
        <dbReference type="ARBA" id="ARBA00004651"/>
    </source>
</evidence>
<evidence type="ECO:0000256" key="4">
    <source>
        <dbReference type="ARBA" id="ARBA00022692"/>
    </source>
</evidence>
<gene>
    <name evidence="7 8" type="primary">flhA</name>
    <name evidence="8" type="ORF">WMO14_00540</name>
</gene>
<keyword evidence="9" id="KW-1185">Reference proteome</keyword>
<dbReference type="InterPro" id="IPR001712">
    <property type="entry name" value="T3SS_FHIPEP"/>
</dbReference>
<dbReference type="PANTHER" id="PTHR30161">
    <property type="entry name" value="FLAGELLAR EXPORT PROTEIN, MEMBRANE FLHA SUBUNIT-RELATED"/>
    <property type="match status" value="1"/>
</dbReference>
<dbReference type="InterPro" id="IPR006301">
    <property type="entry name" value="FlhA"/>
</dbReference>
<sequence>MGRRNKVKLKRNDLFIGIYILSAVLFFIISIPSWLLDILLAFNIMVALVILFNSLFAKEVLDMASFPTMLLFTTIFRISLNVSSTKMILRDGYAGHVVSVFGQFVGGGNLVIGTIIFIVLIIVQFIVINKGSERVSEVTARFTLDAMAGKQMAIDSDLNTGAITDKEAAERRKKLQQENSFFGSMDGATKYVKGDATAGLIITAINLVGGIAMGMLYNGMSINDALSTYSILTIGDGLCSQIPSLLISLSTGILVTKASSEGELGDEMVGQLFSMDRVLIMVGAALILLGVGTPLPFYIFVPLGVALIIYGRKLKDKTGEATIEEMAEAEENEAQEIRKPENVVSLLNVDPIELEFGYGIIPLADVNQGGDLLDRVVMIRRQIALELGAVVPIIRLRDNIQLNPNQYVIKIKGIQVSEGEILFDHYMAMNPGYVEEEITGIPTFEPSFHLPAIWITESQRERAESMGYTVVDPPSIMATHLTEVIRQHIAELLTRQDVQNLINNIKDNNQALIDELVPKLIGIGEIQKVLQNLLSEGISIRDLVTIFETLADHAAVTRDTDILTEYVRQSLKRAISGKYFPPNEVTNVITLDPKVEQEIMAAVKNTEQGAYLSLDPARTKAIMDSLGEELKKLEDMGKNPIVITSPIVRLYFKKLASDYYKDIIVISYNEVESNVELQSVGMVTA</sequence>
<keyword evidence="6 7" id="KW-0472">Membrane</keyword>
<organism evidence="8 9">
    <name type="scientific">[Lactobacillus] rogosae</name>
    <dbReference type="NCBI Taxonomy" id="706562"/>
    <lineage>
        <taxon>Bacteria</taxon>
        <taxon>Bacillati</taxon>
        <taxon>Bacillota</taxon>
        <taxon>Clostridia</taxon>
        <taxon>Lachnospirales</taxon>
        <taxon>Lachnospiraceae</taxon>
        <taxon>Lachnospira</taxon>
    </lineage>
</organism>
<dbReference type="RefSeq" id="WP_055174410.1">
    <property type="nucleotide sequence ID" value="NZ_DAWCMB010000357.1"/>
</dbReference>
<feature type="transmembrane region" description="Helical" evidence="7">
    <location>
        <begin position="198"/>
        <end position="217"/>
    </location>
</feature>
<comment type="subcellular location">
    <subcellularLocation>
        <location evidence="1 7">Cell membrane</location>
        <topology evidence="1 7">Multi-pass membrane protein</topology>
    </subcellularLocation>
</comment>
<keyword evidence="5 7" id="KW-1133">Transmembrane helix</keyword>
<keyword evidence="7" id="KW-0653">Protein transport</keyword>
<comment type="caution">
    <text evidence="7">Lacks conserved residue(s) required for the propagation of feature annotation.</text>
</comment>
<keyword evidence="7" id="KW-1006">Bacterial flagellum protein export</keyword>
<evidence type="ECO:0000256" key="7">
    <source>
        <dbReference type="RuleBase" id="RU364093"/>
    </source>
</evidence>